<evidence type="ECO:0000256" key="1">
    <source>
        <dbReference type="ARBA" id="ARBA00000274"/>
    </source>
</evidence>
<dbReference type="SUPFAM" id="SSF102405">
    <property type="entry name" value="MCP/YpsA-like"/>
    <property type="match status" value="1"/>
</dbReference>
<dbReference type="PANTHER" id="PTHR31223">
    <property type="entry name" value="LOG FAMILY PROTEIN YJL055W"/>
    <property type="match status" value="1"/>
</dbReference>
<keyword evidence="3" id="KW-0378">Hydrolase</keyword>
<dbReference type="Gene3D" id="3.40.50.450">
    <property type="match status" value="1"/>
</dbReference>
<dbReference type="RefSeq" id="WP_310797990.1">
    <property type="nucleotide sequence ID" value="NZ_CP123872.1"/>
</dbReference>
<sequence length="197" mass="21886">MAQHKKINSICVYCGSRMGDHSFYEKTAVDLGTWLGENGKTLVYGAGSIGLMGVVARSTMAAGGPVIGIIPEHLNSIEITQAGMDETIITKNMHERKNHMFEKSDAFIVLPGGLGSMDEFFEMLTWAQLRLHCKPIYLFNVNGYWNPLLSFLDHLIDAGFADKQNKNLFTVVSSIEELAPLIEAGYEEVFQSKSKFM</sequence>
<evidence type="ECO:0000256" key="2">
    <source>
        <dbReference type="ARBA" id="ARBA00006763"/>
    </source>
</evidence>
<comment type="catalytic activity">
    <reaction evidence="1">
        <text>AMP + H2O = D-ribose 5-phosphate + adenine</text>
        <dbReference type="Rhea" id="RHEA:20129"/>
        <dbReference type="ChEBI" id="CHEBI:15377"/>
        <dbReference type="ChEBI" id="CHEBI:16708"/>
        <dbReference type="ChEBI" id="CHEBI:78346"/>
        <dbReference type="ChEBI" id="CHEBI:456215"/>
        <dbReference type="EC" id="3.2.2.4"/>
    </reaction>
</comment>
<gene>
    <name evidence="4" type="ORF">QGN29_11400</name>
</gene>
<organism evidence="4 5">
    <name type="scientific">Temperatibacter marinus</name>
    <dbReference type="NCBI Taxonomy" id="1456591"/>
    <lineage>
        <taxon>Bacteria</taxon>
        <taxon>Pseudomonadati</taxon>
        <taxon>Pseudomonadota</taxon>
        <taxon>Alphaproteobacteria</taxon>
        <taxon>Kordiimonadales</taxon>
        <taxon>Temperatibacteraceae</taxon>
        <taxon>Temperatibacter</taxon>
    </lineage>
</organism>
<dbReference type="GO" id="GO:0005829">
    <property type="term" value="C:cytosol"/>
    <property type="evidence" value="ECO:0007669"/>
    <property type="project" value="TreeGrafter"/>
</dbReference>
<name>A0AA52EG25_9PROT</name>
<dbReference type="EMBL" id="CP123872">
    <property type="protein sequence ID" value="WND02155.1"/>
    <property type="molecule type" value="Genomic_DNA"/>
</dbReference>
<dbReference type="GO" id="GO:0008714">
    <property type="term" value="F:AMP nucleosidase activity"/>
    <property type="evidence" value="ECO:0007669"/>
    <property type="project" value="UniProtKB-EC"/>
</dbReference>
<dbReference type="EC" id="3.2.2.n1" evidence="3"/>
<keyword evidence="5" id="KW-1185">Reference proteome</keyword>
<proteinExistence type="inferred from homology"/>
<dbReference type="NCBIfam" id="TIGR00730">
    <property type="entry name" value="Rossman fold protein, TIGR00730 family"/>
    <property type="match status" value="1"/>
</dbReference>
<dbReference type="GO" id="GO:0009691">
    <property type="term" value="P:cytokinin biosynthetic process"/>
    <property type="evidence" value="ECO:0007669"/>
    <property type="project" value="UniProtKB-UniRule"/>
</dbReference>
<dbReference type="KEGG" id="tmk:QGN29_11400"/>
<dbReference type="Pfam" id="PF03641">
    <property type="entry name" value="Lysine_decarbox"/>
    <property type="match status" value="1"/>
</dbReference>
<dbReference type="Proteomes" id="UP001268683">
    <property type="component" value="Chromosome"/>
</dbReference>
<protein>
    <recommendedName>
        <fullName evidence="3">Cytokinin riboside 5'-monophosphate phosphoribohydrolase</fullName>
        <ecNumber evidence="3">3.2.2.n1</ecNumber>
    </recommendedName>
</protein>
<dbReference type="PANTHER" id="PTHR31223:SF70">
    <property type="entry name" value="LOG FAMILY PROTEIN YJL055W"/>
    <property type="match status" value="1"/>
</dbReference>
<evidence type="ECO:0000313" key="5">
    <source>
        <dbReference type="Proteomes" id="UP001268683"/>
    </source>
</evidence>
<dbReference type="InterPro" id="IPR005269">
    <property type="entry name" value="LOG"/>
</dbReference>
<keyword evidence="3" id="KW-0203">Cytokinin biosynthesis</keyword>
<accession>A0AA52EG25</accession>
<dbReference type="AlphaFoldDB" id="A0AA52EG25"/>
<evidence type="ECO:0000256" key="3">
    <source>
        <dbReference type="RuleBase" id="RU363015"/>
    </source>
</evidence>
<comment type="similarity">
    <text evidence="2 3">Belongs to the LOG family.</text>
</comment>
<dbReference type="InterPro" id="IPR031100">
    <property type="entry name" value="LOG_fam"/>
</dbReference>
<evidence type="ECO:0000313" key="4">
    <source>
        <dbReference type="EMBL" id="WND02155.1"/>
    </source>
</evidence>
<reference evidence="4" key="1">
    <citation type="submission" date="2023-04" db="EMBL/GenBank/DDBJ databases">
        <title>Complete genome sequence of Temperatibacter marinus.</title>
        <authorList>
            <person name="Rong J.-C."/>
            <person name="Yi M.-L."/>
            <person name="Zhao Q."/>
        </authorList>
    </citation>
    <scope>NUCLEOTIDE SEQUENCE</scope>
    <source>
        <strain evidence="4">NBRC 110045</strain>
    </source>
</reference>